<dbReference type="PANTHER" id="PTHR31760:SF0">
    <property type="entry name" value="S-ADENOSYL-L-METHIONINE-DEPENDENT METHYLTRANSFERASES SUPERFAMILY PROTEIN"/>
    <property type="match status" value="1"/>
</dbReference>
<dbReference type="CDD" id="cd02440">
    <property type="entry name" value="AdoMet_MTases"/>
    <property type="match status" value="1"/>
</dbReference>
<dbReference type="FunCoup" id="A0A543AXK8">
    <property type="interactions" value="29"/>
</dbReference>
<dbReference type="PANTHER" id="PTHR31760">
    <property type="entry name" value="S-ADENOSYL-L-METHIONINE-DEPENDENT METHYLTRANSFERASES SUPERFAMILY PROTEIN"/>
    <property type="match status" value="1"/>
</dbReference>
<feature type="binding site" evidence="6">
    <location>
        <position position="142"/>
    </location>
    <ligand>
        <name>S-adenosyl-L-methionine</name>
        <dbReference type="ChEBI" id="CHEBI:59789"/>
    </ligand>
</feature>
<evidence type="ECO:0000256" key="6">
    <source>
        <dbReference type="HAMAP-Rule" id="MF_00074"/>
    </source>
</evidence>
<evidence type="ECO:0000256" key="3">
    <source>
        <dbReference type="ARBA" id="ARBA00022603"/>
    </source>
</evidence>
<dbReference type="GO" id="GO:0005829">
    <property type="term" value="C:cytosol"/>
    <property type="evidence" value="ECO:0007669"/>
    <property type="project" value="TreeGrafter"/>
</dbReference>
<dbReference type="EC" id="2.1.1.-" evidence="6"/>
<dbReference type="InterPro" id="IPR029063">
    <property type="entry name" value="SAM-dependent_MTases_sf"/>
</dbReference>
<name>A0A543AXK8_9ACTN</name>
<keyword evidence="3 6" id="KW-0489">Methyltransferase</keyword>
<evidence type="ECO:0000313" key="9">
    <source>
        <dbReference type="Proteomes" id="UP000317043"/>
    </source>
</evidence>
<evidence type="ECO:0000256" key="2">
    <source>
        <dbReference type="ARBA" id="ARBA00022552"/>
    </source>
</evidence>
<feature type="binding site" evidence="6">
    <location>
        <position position="137"/>
    </location>
    <ligand>
        <name>S-adenosyl-L-methionine</name>
        <dbReference type="ChEBI" id="CHEBI:59789"/>
    </ligand>
</feature>
<dbReference type="OrthoDB" id="9808773at2"/>
<protein>
    <recommendedName>
        <fullName evidence="6">Ribosomal RNA small subunit methyltransferase G</fullName>
        <ecNumber evidence="6">2.1.1.-</ecNumber>
    </recommendedName>
    <alternativeName>
        <fullName evidence="6">16S rRNA 7-methylguanosine methyltransferase</fullName>
        <shortName evidence="6">16S rRNA m7G methyltransferase</shortName>
    </alternativeName>
</protein>
<dbReference type="InParanoid" id="A0A543AXK8"/>
<comment type="similarity">
    <text evidence="6">Belongs to the methyltransferase superfamily. RNA methyltransferase RsmG family.</text>
</comment>
<comment type="caution">
    <text evidence="8">The sequence shown here is derived from an EMBL/GenBank/DDBJ whole genome shotgun (WGS) entry which is preliminary data.</text>
</comment>
<keyword evidence="9" id="KW-1185">Reference proteome</keyword>
<feature type="binding site" evidence="6">
    <location>
        <begin position="188"/>
        <end position="189"/>
    </location>
    <ligand>
        <name>S-adenosyl-L-methionine</name>
        <dbReference type="ChEBI" id="CHEBI:59789"/>
    </ligand>
</feature>
<evidence type="ECO:0000256" key="7">
    <source>
        <dbReference type="SAM" id="MobiDB-lite"/>
    </source>
</evidence>
<feature type="compositionally biased region" description="Low complexity" evidence="7">
    <location>
        <begin position="32"/>
        <end position="42"/>
    </location>
</feature>
<sequence>MNRESDSAGIEEGALRDENGVGSEESRERGDSVASDVSSDGRASTDDSSASAPGSPQEAVEETASFELPDVSRGTAQQVFGEALPIAEKYAALLAGDGVVRGLIGPREVPRLWERHLLNCAVLAELVPNDADVLDIGSGAGLPGIPLAIARPDLWVTLVEPMERRTTFLEEAVEQLGLTNVEVLQARAEGVSPKGKADVVTSRAVAPLGKLANWCLPLVRRGGEMLAIKGASAPAEIEKFLAEKPSRAKNRPEIVECGRDLLETPTTVIRLVK</sequence>
<organism evidence="8 9">
    <name type="scientific">Stackebrandtia endophytica</name>
    <dbReference type="NCBI Taxonomy" id="1496996"/>
    <lineage>
        <taxon>Bacteria</taxon>
        <taxon>Bacillati</taxon>
        <taxon>Actinomycetota</taxon>
        <taxon>Actinomycetes</taxon>
        <taxon>Glycomycetales</taxon>
        <taxon>Glycomycetaceae</taxon>
        <taxon>Stackebrandtia</taxon>
    </lineage>
</organism>
<keyword evidence="4 6" id="KW-0808">Transferase</keyword>
<dbReference type="GO" id="GO:0070043">
    <property type="term" value="F:rRNA (guanine-N7-)-methyltransferase activity"/>
    <property type="evidence" value="ECO:0007669"/>
    <property type="project" value="UniProtKB-UniRule"/>
</dbReference>
<dbReference type="Gene3D" id="3.40.50.150">
    <property type="entry name" value="Vaccinia Virus protein VP39"/>
    <property type="match status" value="1"/>
</dbReference>
<evidence type="ECO:0000313" key="8">
    <source>
        <dbReference type="EMBL" id="TQL77311.1"/>
    </source>
</evidence>
<comment type="function">
    <text evidence="6">Specifically methylates the N7 position of a guanine in 16S rRNA.</text>
</comment>
<keyword evidence="1 6" id="KW-0963">Cytoplasm</keyword>
<feature type="region of interest" description="Disordered" evidence="7">
    <location>
        <begin position="1"/>
        <end position="68"/>
    </location>
</feature>
<dbReference type="NCBIfam" id="TIGR00138">
    <property type="entry name" value="rsmG_gidB"/>
    <property type="match status" value="1"/>
</dbReference>
<reference evidence="8 9" key="1">
    <citation type="submission" date="2019-06" db="EMBL/GenBank/DDBJ databases">
        <title>Sequencing the genomes of 1000 actinobacteria strains.</title>
        <authorList>
            <person name="Klenk H.-P."/>
        </authorList>
    </citation>
    <scope>NUCLEOTIDE SEQUENCE [LARGE SCALE GENOMIC DNA]</scope>
    <source>
        <strain evidence="8 9">DSM 45928</strain>
    </source>
</reference>
<evidence type="ECO:0000256" key="5">
    <source>
        <dbReference type="ARBA" id="ARBA00022691"/>
    </source>
</evidence>
<gene>
    <name evidence="6" type="primary">rsmG</name>
    <name evidence="8" type="ORF">FB566_2868</name>
</gene>
<keyword evidence="5 6" id="KW-0949">S-adenosyl-L-methionine</keyword>
<dbReference type="AlphaFoldDB" id="A0A543AXK8"/>
<feature type="compositionally biased region" description="Basic and acidic residues" evidence="7">
    <location>
        <begin position="13"/>
        <end position="31"/>
    </location>
</feature>
<feature type="binding site" evidence="6">
    <location>
        <position position="203"/>
    </location>
    <ligand>
        <name>S-adenosyl-L-methionine</name>
        <dbReference type="ChEBI" id="CHEBI:59789"/>
    </ligand>
</feature>
<keyword evidence="2 6" id="KW-0698">rRNA processing</keyword>
<accession>A0A543AXK8</accession>
<evidence type="ECO:0000256" key="1">
    <source>
        <dbReference type="ARBA" id="ARBA00022490"/>
    </source>
</evidence>
<proteinExistence type="inferred from homology"/>
<dbReference type="SUPFAM" id="SSF53335">
    <property type="entry name" value="S-adenosyl-L-methionine-dependent methyltransferases"/>
    <property type="match status" value="1"/>
</dbReference>
<dbReference type="EMBL" id="VFOW01000001">
    <property type="protein sequence ID" value="TQL77311.1"/>
    <property type="molecule type" value="Genomic_DNA"/>
</dbReference>
<comment type="caution">
    <text evidence="6">Lacks conserved residue(s) required for the propagation of feature annotation.</text>
</comment>
<dbReference type="HAMAP" id="MF_00074">
    <property type="entry name" value="16SrRNA_methyltr_G"/>
    <property type="match status" value="1"/>
</dbReference>
<dbReference type="Pfam" id="PF02527">
    <property type="entry name" value="GidB"/>
    <property type="match status" value="1"/>
</dbReference>
<evidence type="ECO:0000256" key="4">
    <source>
        <dbReference type="ARBA" id="ARBA00022679"/>
    </source>
</evidence>
<dbReference type="Proteomes" id="UP000317043">
    <property type="component" value="Unassembled WGS sequence"/>
</dbReference>
<comment type="subcellular location">
    <subcellularLocation>
        <location evidence="6">Cytoplasm</location>
    </subcellularLocation>
</comment>
<dbReference type="InterPro" id="IPR003682">
    <property type="entry name" value="rRNA_ssu_MeTfrase_G"/>
</dbReference>